<organism evidence="10 11">
    <name type="scientific">Lichenifustis flavocetrariae</name>
    <dbReference type="NCBI Taxonomy" id="2949735"/>
    <lineage>
        <taxon>Bacteria</taxon>
        <taxon>Pseudomonadati</taxon>
        <taxon>Pseudomonadota</taxon>
        <taxon>Alphaproteobacteria</taxon>
        <taxon>Hyphomicrobiales</taxon>
        <taxon>Lichenihabitantaceae</taxon>
        <taxon>Lichenifustis</taxon>
    </lineage>
</organism>
<dbReference type="GO" id="GO:0006813">
    <property type="term" value="P:potassium ion transport"/>
    <property type="evidence" value="ECO:0007669"/>
    <property type="project" value="InterPro"/>
</dbReference>
<dbReference type="GO" id="GO:1902600">
    <property type="term" value="P:proton transmembrane transport"/>
    <property type="evidence" value="ECO:0007669"/>
    <property type="project" value="InterPro"/>
</dbReference>
<feature type="transmembrane region" description="Helical" evidence="7">
    <location>
        <begin position="150"/>
        <end position="168"/>
    </location>
</feature>
<dbReference type="Pfam" id="PF02254">
    <property type="entry name" value="TrkA_N"/>
    <property type="match status" value="1"/>
</dbReference>
<dbReference type="Pfam" id="PF00999">
    <property type="entry name" value="Na_H_Exchanger"/>
    <property type="match status" value="1"/>
</dbReference>
<feature type="transmembrane region" description="Helical" evidence="7">
    <location>
        <begin position="29"/>
        <end position="48"/>
    </location>
</feature>
<keyword evidence="3" id="KW-0813">Transport</keyword>
<keyword evidence="4 7" id="KW-0812">Transmembrane</keyword>
<name>A0AA42CPN1_9HYPH</name>
<feature type="transmembrane region" description="Helical" evidence="7">
    <location>
        <begin position="268"/>
        <end position="285"/>
    </location>
</feature>
<comment type="subcellular location">
    <subcellularLocation>
        <location evidence="1">Membrane</location>
        <topology evidence="1">Multi-pass membrane protein</topology>
    </subcellularLocation>
</comment>
<keyword evidence="5 7" id="KW-1133">Transmembrane helix</keyword>
<feature type="domain" description="RCK N-terminal" evidence="9">
    <location>
        <begin position="410"/>
        <end position="531"/>
    </location>
</feature>
<dbReference type="PANTHER" id="PTHR42751">
    <property type="entry name" value="SODIUM/HYDROGEN EXCHANGER FAMILY/TRKA DOMAIN PROTEIN"/>
    <property type="match status" value="1"/>
</dbReference>
<feature type="transmembrane region" description="Helical" evidence="7">
    <location>
        <begin position="214"/>
        <end position="234"/>
    </location>
</feature>
<feature type="transmembrane region" description="Helical" evidence="7">
    <location>
        <begin position="119"/>
        <end position="138"/>
    </location>
</feature>
<dbReference type="InterPro" id="IPR006153">
    <property type="entry name" value="Cation/H_exchanger_TM"/>
</dbReference>
<gene>
    <name evidence="10" type="ORF">M8523_21330</name>
</gene>
<feature type="transmembrane region" description="Helical" evidence="7">
    <location>
        <begin position="6"/>
        <end position="22"/>
    </location>
</feature>
<dbReference type="InterPro" id="IPR038770">
    <property type="entry name" value="Na+/solute_symporter_sf"/>
</dbReference>
<evidence type="ECO:0000256" key="7">
    <source>
        <dbReference type="SAM" id="Phobius"/>
    </source>
</evidence>
<dbReference type="EMBL" id="JAMOIM010000016">
    <property type="protein sequence ID" value="MCW6510565.1"/>
    <property type="molecule type" value="Genomic_DNA"/>
</dbReference>
<feature type="transmembrane region" description="Helical" evidence="7">
    <location>
        <begin position="54"/>
        <end position="73"/>
    </location>
</feature>
<evidence type="ECO:0000256" key="6">
    <source>
        <dbReference type="ARBA" id="ARBA00023136"/>
    </source>
</evidence>
<dbReference type="InterPro" id="IPR036291">
    <property type="entry name" value="NAD(P)-bd_dom_sf"/>
</dbReference>
<comment type="similarity">
    <text evidence="2">Belongs to the monovalent cation:proton antiporter 2 (CPA2) transporter (TC 2.A.37) family.</text>
</comment>
<evidence type="ECO:0000313" key="10">
    <source>
        <dbReference type="EMBL" id="MCW6510565.1"/>
    </source>
</evidence>
<evidence type="ECO:0000259" key="8">
    <source>
        <dbReference type="Pfam" id="PF00999"/>
    </source>
</evidence>
<keyword evidence="6 7" id="KW-0472">Membrane</keyword>
<evidence type="ECO:0000256" key="4">
    <source>
        <dbReference type="ARBA" id="ARBA00022692"/>
    </source>
</evidence>
<protein>
    <submittedName>
        <fullName evidence="10">Cation:proton antiporter</fullName>
    </submittedName>
</protein>
<dbReference type="AlphaFoldDB" id="A0AA42CPN1"/>
<evidence type="ECO:0000256" key="1">
    <source>
        <dbReference type="ARBA" id="ARBA00004141"/>
    </source>
</evidence>
<sequence length="572" mass="61049">MHDLVFDIAVCTVTAWTLAVAAQAIGQPVILAYLIGGFVIGPSGFRLVSSEESIATISELGLIFLLFMIGLEIDLRKIIRSGPVILVAALAQIGGCCLLGIFFFLYIGLPLGGGHWDALYLGVAAALSSTVIIVKVLYDKRELDTLPGRITLGVLVLQDLFVILFLAIQPSLNDLRAEVIVLSILRVGVLVASALLVSRFILPVLFFRIARLPELVLVGALAWCLALGQLAELLHLSREMGALVAGVSLSTFPYALDVAAKVTSLRDFFVTLFFVGVGMTIPIPSLDVFGFAAVLVVFTVASRLVTIIPPLYALRQGLRTSLLPAINLSQLSEFSLVLLQIGVAAGHVAPAVKAATSISFVVLAAISTFGMGRSDALVRGAIAALKRLGLRDLDGEMPLETVTSEHGARIMLLGFFRTASSLIAELEARQSASLADVAVVDFNPVVHRGLMERGIKVAYGDISQPETLIHAGVRHAEVLICTVPDFLLKGVTNERLVRQLRSLNPTATILAPAELISDVDALYAAGADYVMVTRLTEASQLCDVLEAIDDGLLSSKRESLAISLKDRREVLA</sequence>
<dbReference type="GO" id="GO:0015297">
    <property type="term" value="F:antiporter activity"/>
    <property type="evidence" value="ECO:0007669"/>
    <property type="project" value="InterPro"/>
</dbReference>
<evidence type="ECO:0000259" key="9">
    <source>
        <dbReference type="Pfam" id="PF02254"/>
    </source>
</evidence>
<reference evidence="10" key="1">
    <citation type="submission" date="2022-05" db="EMBL/GenBank/DDBJ databases">
        <authorList>
            <person name="Pankratov T."/>
        </authorList>
    </citation>
    <scope>NUCLEOTIDE SEQUENCE</scope>
    <source>
        <strain evidence="10">BP6-180914</strain>
    </source>
</reference>
<dbReference type="RefSeq" id="WP_282586941.1">
    <property type="nucleotide sequence ID" value="NZ_JAMOIM010000016.1"/>
</dbReference>
<dbReference type="Gene3D" id="3.40.50.720">
    <property type="entry name" value="NAD(P)-binding Rossmann-like Domain"/>
    <property type="match status" value="1"/>
</dbReference>
<evidence type="ECO:0000256" key="5">
    <source>
        <dbReference type="ARBA" id="ARBA00022989"/>
    </source>
</evidence>
<dbReference type="SUPFAM" id="SSF51735">
    <property type="entry name" value="NAD(P)-binding Rossmann-fold domains"/>
    <property type="match status" value="1"/>
</dbReference>
<dbReference type="GO" id="GO:0016020">
    <property type="term" value="C:membrane"/>
    <property type="evidence" value="ECO:0007669"/>
    <property type="project" value="UniProtKB-SubCell"/>
</dbReference>
<proteinExistence type="inferred from homology"/>
<evidence type="ECO:0000256" key="2">
    <source>
        <dbReference type="ARBA" id="ARBA00005551"/>
    </source>
</evidence>
<feature type="transmembrane region" description="Helical" evidence="7">
    <location>
        <begin position="180"/>
        <end position="202"/>
    </location>
</feature>
<dbReference type="PANTHER" id="PTHR42751:SF3">
    <property type="entry name" value="SODIUM_GLUTAMATE SYMPORTER"/>
    <property type="match status" value="1"/>
</dbReference>
<keyword evidence="11" id="KW-1185">Reference proteome</keyword>
<feature type="domain" description="Cation/H+ exchanger transmembrane" evidence="8">
    <location>
        <begin position="17"/>
        <end position="366"/>
    </location>
</feature>
<accession>A0AA42CPN1</accession>
<dbReference type="InterPro" id="IPR003148">
    <property type="entry name" value="RCK_N"/>
</dbReference>
<feature type="transmembrane region" description="Helical" evidence="7">
    <location>
        <begin position="291"/>
        <end position="314"/>
    </location>
</feature>
<comment type="caution">
    <text evidence="10">The sequence shown here is derived from an EMBL/GenBank/DDBJ whole genome shotgun (WGS) entry which is preliminary data.</text>
</comment>
<feature type="transmembrane region" description="Helical" evidence="7">
    <location>
        <begin position="85"/>
        <end position="107"/>
    </location>
</feature>
<evidence type="ECO:0000313" key="11">
    <source>
        <dbReference type="Proteomes" id="UP001165667"/>
    </source>
</evidence>
<dbReference type="Gene3D" id="1.20.1530.20">
    <property type="match status" value="1"/>
</dbReference>
<evidence type="ECO:0000256" key="3">
    <source>
        <dbReference type="ARBA" id="ARBA00022448"/>
    </source>
</evidence>
<dbReference type="Proteomes" id="UP001165667">
    <property type="component" value="Unassembled WGS sequence"/>
</dbReference>